<accession>A0A2J7TFJ9</accession>
<dbReference type="InterPro" id="IPR001041">
    <property type="entry name" value="2Fe-2S_ferredoxin-type"/>
</dbReference>
<dbReference type="SUPFAM" id="SSF50800">
    <property type="entry name" value="PK beta-barrel domain-like"/>
    <property type="match status" value="1"/>
</dbReference>
<proteinExistence type="predicted"/>
<dbReference type="InterPro" id="IPR039261">
    <property type="entry name" value="FNR_nucleotide-bd"/>
</dbReference>
<dbReference type="InterPro" id="IPR005302">
    <property type="entry name" value="MoCF_Sase_C"/>
</dbReference>
<dbReference type="PROSITE" id="PS51384">
    <property type="entry name" value="FAD_FR"/>
    <property type="match status" value="1"/>
</dbReference>
<dbReference type="InterPro" id="IPR005163">
    <property type="entry name" value="Tri_helical_YiiM-like"/>
</dbReference>
<sequence>MTARLLSVNVGLPRDIDWRGKTVHTAIWKTPVQGRRIVRHLNIDGDGQGDIAGHGGEHRAVFVYQIDSYRYWQIQLGRNDFTHGQFGENFTIDGLSDQDVCIGDQYRIGGALLEVTQPRVTCYRVGIRMREPQMAALLVAHGRPGFYFRVLQEGEVGAGDEIMQVAAGPERMSVFEINALLYMPGHPRGQLERALRIPALSAGWGASFQALLQQDQSGGATTGNAGLARRFGPAPAWPGFRPLRVSRKFQESSSVLSLTFESVDGSSLTKALPGQFIILRLKAGANAPALLRSYSLSGEPSTEHYRVSVKREPHGAATAYIHDELQVGDVLDVSAPRGSFTLRPGDGPVVFLSAGIGATPLLAMLHALAAEASAREIWWLYGTRDHHEHPFAAEADALAQMLGHSRRRICYSSPAADDQLGVDFDARGHMDMDGVRELGTPRNADFYICGPPTFLSDLSAGLAEWGVASSNVHTEIFGSGPSMTPGVAAAPRPRPHLPHGAPGNGPRVSFARSGIDVHWGSNCQSLLELAEACDVPVRWSCRTGVCHTCETGLVAGAVIYRPEPIDAPAGGNALICCCQPQGDIVIDL</sequence>
<organism evidence="4 5">
    <name type="scientific">Methylocella silvestris</name>
    <dbReference type="NCBI Taxonomy" id="199596"/>
    <lineage>
        <taxon>Bacteria</taxon>
        <taxon>Pseudomonadati</taxon>
        <taxon>Pseudomonadota</taxon>
        <taxon>Alphaproteobacteria</taxon>
        <taxon>Hyphomicrobiales</taxon>
        <taxon>Beijerinckiaceae</taxon>
        <taxon>Methylocella</taxon>
    </lineage>
</organism>
<dbReference type="Pfam" id="PF00111">
    <property type="entry name" value="Fer2"/>
    <property type="match status" value="1"/>
</dbReference>
<dbReference type="InterPro" id="IPR017938">
    <property type="entry name" value="Riboflavin_synthase-like_b-brl"/>
</dbReference>
<dbReference type="CDD" id="cd00207">
    <property type="entry name" value="fer2"/>
    <property type="match status" value="1"/>
</dbReference>
<dbReference type="RefSeq" id="WP_102844278.1">
    <property type="nucleotide sequence ID" value="NZ_PDZR01000015.1"/>
</dbReference>
<dbReference type="SUPFAM" id="SSF54292">
    <property type="entry name" value="2Fe-2S ferredoxin-like"/>
    <property type="match status" value="1"/>
</dbReference>
<gene>
    <name evidence="4" type="ORF">CR492_13480</name>
</gene>
<dbReference type="SUPFAM" id="SSF63380">
    <property type="entry name" value="Riboflavin synthase domain-like"/>
    <property type="match status" value="1"/>
</dbReference>
<dbReference type="Pfam" id="PF00970">
    <property type="entry name" value="FAD_binding_6"/>
    <property type="match status" value="1"/>
</dbReference>
<feature type="domain" description="2Fe-2S ferredoxin-type" evidence="1">
    <location>
        <begin position="506"/>
        <end position="588"/>
    </location>
</feature>
<dbReference type="Gene3D" id="3.40.50.80">
    <property type="entry name" value="Nucleotide-binding domain of ferredoxin-NADP reductase (FNR) module"/>
    <property type="match status" value="1"/>
</dbReference>
<evidence type="ECO:0000259" key="1">
    <source>
        <dbReference type="PROSITE" id="PS51085"/>
    </source>
</evidence>
<protein>
    <submittedName>
        <fullName evidence="4">Sulfurase</fullName>
    </submittedName>
</protein>
<dbReference type="OrthoDB" id="9786134at2"/>
<feature type="domain" description="MOSC" evidence="2">
    <location>
        <begin position="30"/>
        <end position="165"/>
    </location>
</feature>
<name>A0A2J7TFJ9_METSI</name>
<dbReference type="CDD" id="cd06184">
    <property type="entry name" value="flavohem_like_fad_nad_binding"/>
    <property type="match status" value="1"/>
</dbReference>
<dbReference type="InterPro" id="IPR052353">
    <property type="entry name" value="Benzoxazolinone_Detox_Enz"/>
</dbReference>
<dbReference type="InterPro" id="IPR017927">
    <property type="entry name" value="FAD-bd_FR_type"/>
</dbReference>
<dbReference type="Pfam" id="PF03473">
    <property type="entry name" value="MOSC"/>
    <property type="match status" value="1"/>
</dbReference>
<dbReference type="PANTHER" id="PTHR30212">
    <property type="entry name" value="PROTEIN YIIM"/>
    <property type="match status" value="1"/>
</dbReference>
<dbReference type="InterPro" id="IPR011037">
    <property type="entry name" value="Pyrv_Knase-like_insert_dom_sf"/>
</dbReference>
<evidence type="ECO:0000259" key="3">
    <source>
        <dbReference type="PROSITE" id="PS51384"/>
    </source>
</evidence>
<dbReference type="SUPFAM" id="SSF52343">
    <property type="entry name" value="Ferredoxin reductase-like, C-terminal NADP-linked domain"/>
    <property type="match status" value="1"/>
</dbReference>
<dbReference type="InterPro" id="IPR001433">
    <property type="entry name" value="OxRdtase_FAD/NAD-bd"/>
</dbReference>
<dbReference type="InterPro" id="IPR036010">
    <property type="entry name" value="2Fe-2S_ferredoxin-like_sf"/>
</dbReference>
<dbReference type="Pfam" id="PF00175">
    <property type="entry name" value="NAD_binding_1"/>
    <property type="match status" value="1"/>
</dbReference>
<dbReference type="GO" id="GO:0030151">
    <property type="term" value="F:molybdenum ion binding"/>
    <property type="evidence" value="ECO:0007669"/>
    <property type="project" value="InterPro"/>
</dbReference>
<dbReference type="GO" id="GO:0016491">
    <property type="term" value="F:oxidoreductase activity"/>
    <property type="evidence" value="ECO:0007669"/>
    <property type="project" value="InterPro"/>
</dbReference>
<dbReference type="Gene3D" id="2.40.33.20">
    <property type="entry name" value="PK beta-barrel domain-like"/>
    <property type="match status" value="1"/>
</dbReference>
<evidence type="ECO:0000259" key="2">
    <source>
        <dbReference type="PROSITE" id="PS51340"/>
    </source>
</evidence>
<evidence type="ECO:0000313" key="5">
    <source>
        <dbReference type="Proteomes" id="UP000236286"/>
    </source>
</evidence>
<dbReference type="PROSITE" id="PS51340">
    <property type="entry name" value="MOSC"/>
    <property type="match status" value="1"/>
</dbReference>
<reference evidence="4 5" key="1">
    <citation type="submission" date="2017-10" db="EMBL/GenBank/DDBJ databases">
        <title>Genome announcement of Methylocella silvestris TVC from permafrost.</title>
        <authorList>
            <person name="Wang J."/>
            <person name="Geng K."/>
            <person name="Ul-Haque F."/>
            <person name="Crombie A.T."/>
            <person name="Street L.E."/>
            <person name="Wookey P.A."/>
            <person name="Murrell J.C."/>
            <person name="Pratscher J."/>
        </authorList>
    </citation>
    <scope>NUCLEOTIDE SEQUENCE [LARGE SCALE GENOMIC DNA]</scope>
    <source>
        <strain evidence="4 5">TVC</strain>
    </source>
</reference>
<dbReference type="GO" id="GO:0030170">
    <property type="term" value="F:pyridoxal phosphate binding"/>
    <property type="evidence" value="ECO:0007669"/>
    <property type="project" value="InterPro"/>
</dbReference>
<dbReference type="Proteomes" id="UP000236286">
    <property type="component" value="Unassembled WGS sequence"/>
</dbReference>
<dbReference type="InterPro" id="IPR008333">
    <property type="entry name" value="Cbr1-like_FAD-bd_dom"/>
</dbReference>
<dbReference type="Pfam" id="PF03475">
    <property type="entry name" value="YiiM_3-alpha"/>
    <property type="match status" value="1"/>
</dbReference>
<dbReference type="Gene3D" id="3.10.20.30">
    <property type="match status" value="1"/>
</dbReference>
<dbReference type="InterPro" id="IPR012675">
    <property type="entry name" value="Beta-grasp_dom_sf"/>
</dbReference>
<dbReference type="Gene3D" id="2.40.30.10">
    <property type="entry name" value="Translation factors"/>
    <property type="match status" value="1"/>
</dbReference>
<dbReference type="AlphaFoldDB" id="A0A2J7TFJ9"/>
<evidence type="ECO:0000313" key="4">
    <source>
        <dbReference type="EMBL" id="PNG25540.1"/>
    </source>
</evidence>
<comment type="caution">
    <text evidence="4">The sequence shown here is derived from an EMBL/GenBank/DDBJ whole genome shotgun (WGS) entry which is preliminary data.</text>
</comment>
<dbReference type="EMBL" id="PDZR01000015">
    <property type="protein sequence ID" value="PNG25540.1"/>
    <property type="molecule type" value="Genomic_DNA"/>
</dbReference>
<feature type="domain" description="FAD-binding FR-type" evidence="3">
    <location>
        <begin position="238"/>
        <end position="343"/>
    </location>
</feature>
<dbReference type="PROSITE" id="PS51085">
    <property type="entry name" value="2FE2S_FER_2"/>
    <property type="match status" value="1"/>
</dbReference>
<dbReference type="PRINTS" id="PR00409">
    <property type="entry name" value="PHDIOXRDTASE"/>
</dbReference>
<dbReference type="GO" id="GO:0051536">
    <property type="term" value="F:iron-sulfur cluster binding"/>
    <property type="evidence" value="ECO:0007669"/>
    <property type="project" value="InterPro"/>
</dbReference>
<dbReference type="PANTHER" id="PTHR30212:SF2">
    <property type="entry name" value="PROTEIN YIIM"/>
    <property type="match status" value="1"/>
</dbReference>